<dbReference type="PANTHER" id="PTHR42801:SF7">
    <property type="entry name" value="SLL1159 PROTEIN"/>
    <property type="match status" value="1"/>
</dbReference>
<evidence type="ECO:0000256" key="11">
    <source>
        <dbReference type="ARBA" id="ARBA00049091"/>
    </source>
</evidence>
<name>A0ABV8AWU5_9BACI</name>
<proteinExistence type="inferred from homology"/>
<keyword evidence="14" id="KW-1185">Reference proteome</keyword>
<evidence type="ECO:0000256" key="10">
    <source>
        <dbReference type="ARBA" id="ARBA00041373"/>
    </source>
</evidence>
<reference evidence="14" key="1">
    <citation type="journal article" date="2019" name="Int. J. Syst. Evol. Microbiol.">
        <title>The Global Catalogue of Microorganisms (GCM) 10K type strain sequencing project: providing services to taxonomists for standard genome sequencing and annotation.</title>
        <authorList>
            <consortium name="The Broad Institute Genomics Platform"/>
            <consortium name="The Broad Institute Genome Sequencing Center for Infectious Disease"/>
            <person name="Wu L."/>
            <person name="Ma J."/>
        </authorList>
    </citation>
    <scope>NUCLEOTIDE SEQUENCE [LARGE SCALE GENOMIC DNA]</scope>
    <source>
        <strain evidence="14">CCUG 61889</strain>
    </source>
</reference>
<dbReference type="Proteomes" id="UP001595752">
    <property type="component" value="Unassembled WGS sequence"/>
</dbReference>
<evidence type="ECO:0000256" key="6">
    <source>
        <dbReference type="ARBA" id="ARBA00023157"/>
    </source>
</evidence>
<evidence type="ECO:0000256" key="1">
    <source>
        <dbReference type="ARBA" id="ARBA00003330"/>
    </source>
</evidence>
<feature type="domain" description="Thioredoxin" evidence="12">
    <location>
        <begin position="43"/>
        <end position="215"/>
    </location>
</feature>
<keyword evidence="4" id="KW-0049">Antioxidant</keyword>
<dbReference type="EC" id="1.11.1.24" evidence="2"/>
<evidence type="ECO:0000256" key="8">
    <source>
        <dbReference type="ARBA" id="ARBA00032824"/>
    </source>
</evidence>
<evidence type="ECO:0000256" key="9">
    <source>
        <dbReference type="ARBA" id="ARBA00038489"/>
    </source>
</evidence>
<dbReference type="SUPFAM" id="SSF52833">
    <property type="entry name" value="Thioredoxin-like"/>
    <property type="match status" value="1"/>
</dbReference>
<organism evidence="13 14">
    <name type="scientific">Bacillus songklensis</name>
    <dbReference type="NCBI Taxonomy" id="1069116"/>
    <lineage>
        <taxon>Bacteria</taxon>
        <taxon>Bacillati</taxon>
        <taxon>Bacillota</taxon>
        <taxon>Bacilli</taxon>
        <taxon>Bacillales</taxon>
        <taxon>Bacillaceae</taxon>
        <taxon>Bacillus</taxon>
    </lineage>
</organism>
<dbReference type="RefSeq" id="WP_377911937.1">
    <property type="nucleotide sequence ID" value="NZ_JBHRZT010000016.1"/>
</dbReference>
<evidence type="ECO:0000256" key="3">
    <source>
        <dbReference type="ARBA" id="ARBA00022559"/>
    </source>
</evidence>
<keyword evidence="7" id="KW-0676">Redox-active center</keyword>
<comment type="catalytic activity">
    <reaction evidence="11">
        <text>a hydroperoxide + [thioredoxin]-dithiol = an alcohol + [thioredoxin]-disulfide + H2O</text>
        <dbReference type="Rhea" id="RHEA:62620"/>
        <dbReference type="Rhea" id="RHEA-COMP:10698"/>
        <dbReference type="Rhea" id="RHEA-COMP:10700"/>
        <dbReference type="ChEBI" id="CHEBI:15377"/>
        <dbReference type="ChEBI" id="CHEBI:29950"/>
        <dbReference type="ChEBI" id="CHEBI:30879"/>
        <dbReference type="ChEBI" id="CHEBI:35924"/>
        <dbReference type="ChEBI" id="CHEBI:50058"/>
        <dbReference type="EC" id="1.11.1.24"/>
    </reaction>
</comment>
<dbReference type="InterPro" id="IPR000866">
    <property type="entry name" value="AhpC/TSA"/>
</dbReference>
<evidence type="ECO:0000256" key="4">
    <source>
        <dbReference type="ARBA" id="ARBA00022862"/>
    </source>
</evidence>
<protein>
    <recommendedName>
        <fullName evidence="2">thioredoxin-dependent peroxiredoxin</fullName>
        <ecNumber evidence="2">1.11.1.24</ecNumber>
    </recommendedName>
    <alternativeName>
        <fullName evidence="10">Bacterioferritin comigratory protein</fullName>
    </alternativeName>
    <alternativeName>
        <fullName evidence="8">Thioredoxin peroxidase</fullName>
    </alternativeName>
</protein>
<evidence type="ECO:0000256" key="7">
    <source>
        <dbReference type="ARBA" id="ARBA00023284"/>
    </source>
</evidence>
<evidence type="ECO:0000313" key="13">
    <source>
        <dbReference type="EMBL" id="MFC3882448.1"/>
    </source>
</evidence>
<dbReference type="Gene3D" id="3.40.30.10">
    <property type="entry name" value="Glutaredoxin"/>
    <property type="match status" value="1"/>
</dbReference>
<comment type="function">
    <text evidence="1">Thiol-specific peroxidase that catalyzes the reduction of hydrogen peroxide and organic hydroperoxides to water and alcohols, respectively. Plays a role in cell protection against oxidative stress by detoxifying peroxides and as sensor of hydrogen peroxide-mediated signaling events.</text>
</comment>
<keyword evidence="6" id="KW-1015">Disulfide bond</keyword>
<evidence type="ECO:0000313" key="14">
    <source>
        <dbReference type="Proteomes" id="UP001595752"/>
    </source>
</evidence>
<evidence type="ECO:0000256" key="5">
    <source>
        <dbReference type="ARBA" id="ARBA00023002"/>
    </source>
</evidence>
<dbReference type="InterPro" id="IPR036249">
    <property type="entry name" value="Thioredoxin-like_sf"/>
</dbReference>
<dbReference type="PANTHER" id="PTHR42801">
    <property type="entry name" value="THIOREDOXIN-DEPENDENT PEROXIDE REDUCTASE"/>
    <property type="match status" value="1"/>
</dbReference>
<dbReference type="CDD" id="cd02970">
    <property type="entry name" value="PRX_like2"/>
    <property type="match status" value="1"/>
</dbReference>
<keyword evidence="3" id="KW-0575">Peroxidase</keyword>
<comment type="similarity">
    <text evidence="9">Belongs to the peroxiredoxin family. BCP/PrxQ subfamily.</text>
</comment>
<dbReference type="PROSITE" id="PS51352">
    <property type="entry name" value="THIOREDOXIN_2"/>
    <property type="match status" value="1"/>
</dbReference>
<gene>
    <name evidence="13" type="ORF">ACFOU2_02590</name>
</gene>
<dbReference type="Pfam" id="PF00578">
    <property type="entry name" value="AhpC-TSA"/>
    <property type="match status" value="1"/>
</dbReference>
<dbReference type="InterPro" id="IPR013766">
    <property type="entry name" value="Thioredoxin_domain"/>
</dbReference>
<evidence type="ECO:0000256" key="2">
    <source>
        <dbReference type="ARBA" id="ARBA00013017"/>
    </source>
</evidence>
<evidence type="ECO:0000259" key="12">
    <source>
        <dbReference type="PROSITE" id="PS51352"/>
    </source>
</evidence>
<accession>A0ABV8AWU5</accession>
<dbReference type="EMBL" id="JBHRZT010000016">
    <property type="protein sequence ID" value="MFC3882448.1"/>
    <property type="molecule type" value="Genomic_DNA"/>
</dbReference>
<comment type="caution">
    <text evidence="13">The sequence shown here is derived from an EMBL/GenBank/DDBJ whole genome shotgun (WGS) entry which is preliminary data.</text>
</comment>
<keyword evidence="5" id="KW-0560">Oxidoreductase</keyword>
<dbReference type="InterPro" id="IPR050924">
    <property type="entry name" value="Peroxiredoxin_BCP/PrxQ"/>
</dbReference>
<sequence>MNQLMEELKQQKEGFLQKAPQEVIDKMNQATAELLESGVATGLKEGEKAPDFVLQDALGNDVQLYEELKKGPVVLTFYRGEWCPYCNLELRAYQRVLDQIQEAGAQLIAISPQTPDHSLSVQEKNELTYHVLSDPDKKVIKDYNLLFKMPDYLIELNKNLGLDLAKFNDKEDPWSLPVPATLIINQDGTIRKVSANVDYTKRMDPQEVLDILKEQ</sequence>